<reference evidence="4" key="1">
    <citation type="submission" date="2025-08" db="UniProtKB">
        <authorList>
            <consortium name="RefSeq"/>
        </authorList>
    </citation>
    <scope>IDENTIFICATION</scope>
    <source>
        <tissue evidence="4">Muscle</tissue>
    </source>
</reference>
<dbReference type="InterPro" id="IPR002939">
    <property type="entry name" value="DnaJ_C"/>
</dbReference>
<dbReference type="PANTHER" id="PTHR24078:SF519">
    <property type="entry name" value="DNAJ HOMOLOG SUBFAMILY B MEMBER 13"/>
    <property type="match status" value="1"/>
</dbReference>
<evidence type="ECO:0000256" key="1">
    <source>
        <dbReference type="ARBA" id="ARBA00023186"/>
    </source>
</evidence>
<accession>A0ABM1RUL3</accession>
<keyword evidence="1" id="KW-0143">Chaperone</keyword>
<evidence type="ECO:0000259" key="2">
    <source>
        <dbReference type="Pfam" id="PF01556"/>
    </source>
</evidence>
<dbReference type="InterPro" id="IPR051339">
    <property type="entry name" value="DnaJ_subfamily_B"/>
</dbReference>
<evidence type="ECO:0000313" key="3">
    <source>
        <dbReference type="Proteomes" id="UP000694941"/>
    </source>
</evidence>
<dbReference type="Proteomes" id="UP000694941">
    <property type="component" value="Unplaced"/>
</dbReference>
<protein>
    <submittedName>
        <fullName evidence="4">DnaJ homolog subfamily B member 13-like</fullName>
    </submittedName>
</protein>
<dbReference type="CDD" id="cd10747">
    <property type="entry name" value="DnaJ_C"/>
    <property type="match status" value="1"/>
</dbReference>
<organism evidence="3 4">
    <name type="scientific">Limulus polyphemus</name>
    <name type="common">Atlantic horseshoe crab</name>
    <dbReference type="NCBI Taxonomy" id="6850"/>
    <lineage>
        <taxon>Eukaryota</taxon>
        <taxon>Metazoa</taxon>
        <taxon>Ecdysozoa</taxon>
        <taxon>Arthropoda</taxon>
        <taxon>Chelicerata</taxon>
        <taxon>Merostomata</taxon>
        <taxon>Xiphosura</taxon>
        <taxon>Limulidae</taxon>
        <taxon>Limulus</taxon>
    </lineage>
</organism>
<evidence type="ECO:0000313" key="4">
    <source>
        <dbReference type="RefSeq" id="XP_022235068.1"/>
    </source>
</evidence>
<sequence>MSVLARLLNTVEYSYNPGNDWIACYPHGIDKTIPENVHSKRKAIYDQFGEKGLKIGVPVAEEGQDFTEGYVFHGEPHRTFEEFFGVDNPFAEFFVPNIAHGGKLGCRHDKQRPPEERELMLTLEEVFHGCIKKIKLFKQVFMDNEETTQREQRILTIHIPKGCRPGTKFIFHREGDQGPNIIPADVVFVTKDRYLMTSSICNGFIPHPRFYRQGHDLIFINDLYLGQALGGSVVNVVSLDNRILRISISDVVR</sequence>
<dbReference type="Gene3D" id="2.60.260.20">
    <property type="entry name" value="Urease metallochaperone UreE, N-terminal domain"/>
    <property type="match status" value="2"/>
</dbReference>
<proteinExistence type="predicted"/>
<feature type="domain" description="Chaperone DnaJ C-terminal" evidence="2">
    <location>
        <begin position="118"/>
        <end position="242"/>
    </location>
</feature>
<dbReference type="SUPFAM" id="SSF49493">
    <property type="entry name" value="HSP40/DnaJ peptide-binding domain"/>
    <property type="match status" value="1"/>
</dbReference>
<dbReference type="Pfam" id="PF01556">
    <property type="entry name" value="DnaJ_C"/>
    <property type="match status" value="1"/>
</dbReference>
<dbReference type="InterPro" id="IPR008971">
    <property type="entry name" value="HSP40/DnaJ_pept-bd"/>
</dbReference>
<gene>
    <name evidence="4" type="primary">LOC106475177</name>
</gene>
<dbReference type="RefSeq" id="XP_022235068.1">
    <property type="nucleotide sequence ID" value="XM_022379360.1"/>
</dbReference>
<dbReference type="PANTHER" id="PTHR24078">
    <property type="entry name" value="DNAJ HOMOLOG SUBFAMILY C MEMBER"/>
    <property type="match status" value="1"/>
</dbReference>
<dbReference type="GeneID" id="106475177"/>
<keyword evidence="3" id="KW-1185">Reference proteome</keyword>
<name>A0ABM1RUL3_LIMPO</name>